<dbReference type="SUPFAM" id="SSF53383">
    <property type="entry name" value="PLP-dependent transferases"/>
    <property type="match status" value="1"/>
</dbReference>
<comment type="similarity">
    <text evidence="2">Belongs to the class-II pyridoxal-phosphate-dependent aminotransferase family. Histidinol-phosphate aminotransferase subfamily.</text>
</comment>
<dbReference type="PANTHER" id="PTHR43643:SF6">
    <property type="entry name" value="HISTIDINOL-PHOSPHATE AMINOTRANSFERASE"/>
    <property type="match status" value="1"/>
</dbReference>
<dbReference type="AlphaFoldDB" id="A0A2D3WNV4"/>
<gene>
    <name evidence="11" type="ORF">CFH83_00610</name>
</gene>
<reference evidence="11 12" key="1">
    <citation type="journal article" date="2017" name="Front. Microbiol.">
        <title>Comparative Genomic Analysis of the Class Epsilonproteobacteria and Proposed Reclassification to Epsilonbacteraeota (phyl. nov.).</title>
        <authorList>
            <person name="Waite D.W."/>
            <person name="Vanwonterghem I."/>
            <person name="Rinke C."/>
            <person name="Parks D.H."/>
            <person name="Zhang Y."/>
            <person name="Takai K."/>
            <person name="Sievert S.M."/>
            <person name="Simon J."/>
            <person name="Campbell B.J."/>
            <person name="Hanson T.E."/>
            <person name="Woyke T."/>
            <person name="Klotz M.G."/>
            <person name="Hugenholtz P."/>
        </authorList>
    </citation>
    <scope>NUCLEOTIDE SEQUENCE [LARGE SCALE GENOMIC DNA]</scope>
    <source>
        <strain evidence="11">UBA12443</strain>
    </source>
</reference>
<feature type="domain" description="Aminotransferase class I/classII large" evidence="10">
    <location>
        <begin position="44"/>
        <end position="325"/>
    </location>
</feature>
<dbReference type="GO" id="GO:0000105">
    <property type="term" value="P:L-histidine biosynthetic process"/>
    <property type="evidence" value="ECO:0007669"/>
    <property type="project" value="UniProtKB-KW"/>
</dbReference>
<comment type="caution">
    <text evidence="11">The sequence shown here is derived from an EMBL/GenBank/DDBJ whole genome shotgun (WGS) entry which is preliminary data.</text>
</comment>
<dbReference type="InterPro" id="IPR015422">
    <property type="entry name" value="PyrdxlP-dep_Trfase_small"/>
</dbReference>
<evidence type="ECO:0000256" key="7">
    <source>
        <dbReference type="ARBA" id="ARBA00022898"/>
    </source>
</evidence>
<dbReference type="PANTHER" id="PTHR43643">
    <property type="entry name" value="HISTIDINOL-PHOSPHATE AMINOTRANSFERASE 2"/>
    <property type="match status" value="1"/>
</dbReference>
<dbReference type="Gene3D" id="3.90.1150.10">
    <property type="entry name" value="Aspartate Aminotransferase, domain 1"/>
    <property type="match status" value="1"/>
</dbReference>
<evidence type="ECO:0000256" key="4">
    <source>
        <dbReference type="ARBA" id="ARBA00022576"/>
    </source>
</evidence>
<evidence type="ECO:0000256" key="8">
    <source>
        <dbReference type="ARBA" id="ARBA00023102"/>
    </source>
</evidence>
<proteinExistence type="inferred from homology"/>
<evidence type="ECO:0000256" key="9">
    <source>
        <dbReference type="ARBA" id="ARBA00047481"/>
    </source>
</evidence>
<evidence type="ECO:0000313" key="12">
    <source>
        <dbReference type="Proteomes" id="UP000228859"/>
    </source>
</evidence>
<dbReference type="InterPro" id="IPR015421">
    <property type="entry name" value="PyrdxlP-dep_Trfase_major"/>
</dbReference>
<name>A0A2D3WNV4_9BACT</name>
<accession>A0A2D3WNV4</accession>
<dbReference type="EC" id="2.6.1.9" evidence="3"/>
<dbReference type="InterPro" id="IPR050106">
    <property type="entry name" value="HistidinolP_aminotransfase"/>
</dbReference>
<dbReference type="Pfam" id="PF00155">
    <property type="entry name" value="Aminotran_1_2"/>
    <property type="match status" value="1"/>
</dbReference>
<keyword evidence="7" id="KW-0663">Pyridoxal phosphate</keyword>
<dbReference type="InterPro" id="IPR015424">
    <property type="entry name" value="PyrdxlP-dep_Trfase"/>
</dbReference>
<evidence type="ECO:0000256" key="1">
    <source>
        <dbReference type="ARBA" id="ARBA00005011"/>
    </source>
</evidence>
<protein>
    <recommendedName>
        <fullName evidence="3">histidinol-phosphate transaminase</fullName>
        <ecNumber evidence="3">2.6.1.9</ecNumber>
    </recommendedName>
</protein>
<evidence type="ECO:0000256" key="6">
    <source>
        <dbReference type="ARBA" id="ARBA00022679"/>
    </source>
</evidence>
<keyword evidence="8" id="KW-0368">Histidine biosynthesis</keyword>
<dbReference type="Proteomes" id="UP000228859">
    <property type="component" value="Unassembled WGS sequence"/>
</dbReference>
<dbReference type="Gene3D" id="3.40.640.10">
    <property type="entry name" value="Type I PLP-dependent aspartate aminotransferase-like (Major domain)"/>
    <property type="match status" value="1"/>
</dbReference>
<dbReference type="InterPro" id="IPR004839">
    <property type="entry name" value="Aminotransferase_I/II_large"/>
</dbReference>
<dbReference type="RefSeq" id="WP_294895089.1">
    <property type="nucleotide sequence ID" value="NZ_DLUI01000011.1"/>
</dbReference>
<dbReference type="CDD" id="cd00609">
    <property type="entry name" value="AAT_like"/>
    <property type="match status" value="1"/>
</dbReference>
<evidence type="ECO:0000256" key="5">
    <source>
        <dbReference type="ARBA" id="ARBA00022605"/>
    </source>
</evidence>
<dbReference type="GO" id="GO:0030170">
    <property type="term" value="F:pyridoxal phosphate binding"/>
    <property type="evidence" value="ECO:0007669"/>
    <property type="project" value="InterPro"/>
</dbReference>
<keyword evidence="5" id="KW-0028">Amino-acid biosynthesis</keyword>
<evidence type="ECO:0000313" key="11">
    <source>
        <dbReference type="EMBL" id="DAB39444.1"/>
    </source>
</evidence>
<evidence type="ECO:0000256" key="2">
    <source>
        <dbReference type="ARBA" id="ARBA00007970"/>
    </source>
</evidence>
<keyword evidence="4 11" id="KW-0032">Aminotransferase</keyword>
<evidence type="ECO:0000256" key="3">
    <source>
        <dbReference type="ARBA" id="ARBA00012748"/>
    </source>
</evidence>
<comment type="pathway">
    <text evidence="1">Amino-acid biosynthesis; L-histidine biosynthesis; L-histidine from 5-phospho-alpha-D-ribose 1-diphosphate: step 7/9.</text>
</comment>
<organism evidence="11 12">
    <name type="scientific">Sulfuricurvum kujiense</name>
    <dbReference type="NCBI Taxonomy" id="148813"/>
    <lineage>
        <taxon>Bacteria</taxon>
        <taxon>Pseudomonadati</taxon>
        <taxon>Campylobacterota</taxon>
        <taxon>Epsilonproteobacteria</taxon>
        <taxon>Campylobacterales</taxon>
        <taxon>Sulfurimonadaceae</taxon>
        <taxon>Sulfuricurvum</taxon>
    </lineage>
</organism>
<dbReference type="EMBL" id="DLUI01000011">
    <property type="protein sequence ID" value="DAB39444.1"/>
    <property type="molecule type" value="Genomic_DNA"/>
</dbReference>
<sequence>MTTYAHGGDVNSFAAHCGCSASEVIDLSSNINFITPHVVFSGVALNAYPTYEQLTEVLAHHYDVNSDEVELFNGGSSAIFSLMRLFDNPTCTIYSPAYLEYKKSALLHGKKINLINRFEAMDTEVEENSLIIFVNPSTPDGRYYEIDTLMERWKAKNCTILIDESFLEFCGGESATRYLRTYDKLYVLKSQTKFYGCAGVRVGIVLSSRENICALRAKEPLWKISALDSHFLITALADESFRAQSRELNAEAKTYLKTLLDNSSLFEKVFESDANFFLVRLASMSAKEFQEKLVPHRIMVRDCSNFDFLDERTVRIAVKELEAMKRFETAIANIAFELREGTISETDREN</sequence>
<evidence type="ECO:0000259" key="10">
    <source>
        <dbReference type="Pfam" id="PF00155"/>
    </source>
</evidence>
<keyword evidence="6 11" id="KW-0808">Transferase</keyword>
<dbReference type="GO" id="GO:0004400">
    <property type="term" value="F:histidinol-phosphate transaminase activity"/>
    <property type="evidence" value="ECO:0007669"/>
    <property type="project" value="UniProtKB-EC"/>
</dbReference>
<comment type="catalytic activity">
    <reaction evidence="9">
        <text>L-histidinol phosphate + 2-oxoglutarate = 3-(imidazol-4-yl)-2-oxopropyl phosphate + L-glutamate</text>
        <dbReference type="Rhea" id="RHEA:23744"/>
        <dbReference type="ChEBI" id="CHEBI:16810"/>
        <dbReference type="ChEBI" id="CHEBI:29985"/>
        <dbReference type="ChEBI" id="CHEBI:57766"/>
        <dbReference type="ChEBI" id="CHEBI:57980"/>
        <dbReference type="EC" id="2.6.1.9"/>
    </reaction>
</comment>